<dbReference type="Proteomes" id="UP000574317">
    <property type="component" value="Unassembled WGS sequence"/>
</dbReference>
<organism evidence="1 2">
    <name type="scientific">Fusarium napiforme</name>
    <dbReference type="NCBI Taxonomy" id="42672"/>
    <lineage>
        <taxon>Eukaryota</taxon>
        <taxon>Fungi</taxon>
        <taxon>Dikarya</taxon>
        <taxon>Ascomycota</taxon>
        <taxon>Pezizomycotina</taxon>
        <taxon>Sordariomycetes</taxon>
        <taxon>Hypocreomycetidae</taxon>
        <taxon>Hypocreales</taxon>
        <taxon>Nectriaceae</taxon>
        <taxon>Fusarium</taxon>
        <taxon>Fusarium fujikuroi species complex</taxon>
    </lineage>
</organism>
<dbReference type="AlphaFoldDB" id="A0A8H5MMX3"/>
<evidence type="ECO:0000313" key="1">
    <source>
        <dbReference type="EMBL" id="KAF5533605.1"/>
    </source>
</evidence>
<gene>
    <name evidence="1" type="ORF">FNAPI_12622</name>
</gene>
<protein>
    <submittedName>
        <fullName evidence="1">Uncharacterized protein</fullName>
    </submittedName>
</protein>
<sequence>MASASFDHTAVDPLKQEARRAHMNAFFMHLGLWDSAKVTTAREKCVEMYCKLLYERGHVSVSQEYFEYQVDCLVWFNILKRGKALTEATKWPWAGTIPEISDSTTQASVTYRDWLHRKHDAKNDGDCGRTNAPEAVEVQEHRIPADTVVDESFKEAKPRVWRRLPGDPYINPKVPVPCREGWDIPNWEKVDACQLPDADLREMIWRRVVSKPHPDPLTGPFELALPDWLDFHNLVLHNFKNIAKNRPIDPDVTICWRVKDSYPISLVVSLITSREHDGESITFGFIGSPVRLVDYLHFCFWWVVRKGDWGVFDTVTRLIEAWEGITSDSDKAVADAKLNRENMDNWVPETHAILTQPRPEVPLLIENWVRREGSDSNTLFALTTLARNTWALFSIDDGRSWFDAFSAKNRND</sequence>
<proteinExistence type="predicted"/>
<evidence type="ECO:0000313" key="2">
    <source>
        <dbReference type="Proteomes" id="UP000574317"/>
    </source>
</evidence>
<name>A0A8H5MMX3_9HYPO</name>
<accession>A0A8H5MMX3</accession>
<keyword evidence="2" id="KW-1185">Reference proteome</keyword>
<dbReference type="EMBL" id="JAAOAO010000671">
    <property type="protein sequence ID" value="KAF5533605.1"/>
    <property type="molecule type" value="Genomic_DNA"/>
</dbReference>
<comment type="caution">
    <text evidence="1">The sequence shown here is derived from an EMBL/GenBank/DDBJ whole genome shotgun (WGS) entry which is preliminary data.</text>
</comment>
<reference evidence="1 2" key="1">
    <citation type="submission" date="2020-05" db="EMBL/GenBank/DDBJ databases">
        <title>Identification and distribution of gene clusters putatively required for synthesis of sphingolipid metabolism inhibitors in phylogenetically diverse species of the filamentous fungus Fusarium.</title>
        <authorList>
            <person name="Kim H.-S."/>
            <person name="Busman M."/>
            <person name="Brown D.W."/>
            <person name="Divon H."/>
            <person name="Uhlig S."/>
            <person name="Proctor R.H."/>
        </authorList>
    </citation>
    <scope>NUCLEOTIDE SEQUENCE [LARGE SCALE GENOMIC DNA]</scope>
    <source>
        <strain evidence="1 2">NRRL 25196</strain>
    </source>
</reference>